<sequence length="993" mass="106258">MSGISNVSTCAASLGLRPGQLLTAAPATGGLGEVEIIGKKPPTEISAMDSEKLQSLTASEPKKMSDCGSCLKFAGDEAHSESSLYPPSGVTTGAAIYGQLVTADQLSQLERQGGLTGGSACITGTQALLHRSPSQKSQQQQALRSKLAALNAAIMTTAAVITTSATAAVAVATTMPSPLTGSVCSSNSSVTATASATTVTATTTSHLPLPSPSSIAVMSLSAYAKLDPSYSLKNCAVGAKVTQQPHQQQSQLHICHRPVAYHHPMDVVGDSEKARPTAMGVAVGSGQPGSPSSNSIVNKSVNNTYSYPIFPYATVTTVEAGSSTAFVGHVKDSCEGLLMASAVAPSLQPHQQHQSSRAAEAMSAAAPPPINFPRRPSQQRVLVKMSVKLIQTYENINEVYFRKKRRRDQAGEDNLLKRDRKGPTCATTMAACGAVIDPALGQHQPQQHPHSAFPFSQQHHVHCLSCCAVSAAGSGTVGASSICQHSCCGNHRCLGTVPACSQHSQVAAVAVAGHPCFRQLVPPRQVALGNGANSSAAAVRTAHLPPRQSSLQHVYDVGTTKTAISRTNAPMATLPSASATVGPTTTVRHTSVSCSHNDFLRIGDVLLERYEITAQTGKGTFGQVVRAMDLLTGEEVAIKVIKNKRSFIQQAHIEIKLLREIARFQGEEEVAAEVGANYVVNLKGHFTYRGHLCLVFELLSYNLYELLVNTHYRGVSLNLTRKFAHQLCAALVFLSRPDVHVIHCDLKPENILLVNPKRSAIKVIDFGSSCHVNENFHQYIQSRFYRAPEVLLNLDYSLGIDMWSLGCILVEMHTGEPLFSGSNELEQLLKIVEVFGLPPCRMLEASPKLENFFERVTPGEPLMGAGGQSESPASGAASSVFAKAVITVRGIVYRPRRYWTKGGATTKCQFLGVHSRPLREVVGRETGGPSGRRINEDGHSPEDYDKFIDLVQQMLIYDPRHRIRPDEALAHRFFERKNSDGQTITPSAPAVVA</sequence>
<evidence type="ECO:0000256" key="4">
    <source>
        <dbReference type="ARBA" id="ARBA00022777"/>
    </source>
</evidence>
<reference evidence="8" key="1">
    <citation type="submission" date="2016-01" db="EMBL/GenBank/DDBJ databases">
        <title>Reference transcriptome for the parasite Schistocephalus solidus: insights into the molecular evolution of parasitism.</title>
        <authorList>
            <person name="Hebert F.O."/>
            <person name="Grambauer S."/>
            <person name="Barber I."/>
            <person name="Landry C.R."/>
            <person name="Aubin-Horth N."/>
        </authorList>
    </citation>
    <scope>NUCLEOTIDE SEQUENCE</scope>
</reference>
<feature type="non-terminal residue" evidence="8">
    <location>
        <position position="993"/>
    </location>
</feature>
<dbReference type="Pfam" id="PF00069">
    <property type="entry name" value="Pkinase"/>
    <property type="match status" value="1"/>
</dbReference>
<dbReference type="Gene3D" id="1.10.510.10">
    <property type="entry name" value="Transferase(Phosphotransferase) domain 1"/>
    <property type="match status" value="2"/>
</dbReference>
<evidence type="ECO:0000256" key="6">
    <source>
        <dbReference type="SAM" id="MobiDB-lite"/>
    </source>
</evidence>
<keyword evidence="5" id="KW-0067">ATP-binding</keyword>
<dbReference type="PANTHER" id="PTHR24058">
    <property type="entry name" value="DUAL SPECIFICITY PROTEIN KINASE"/>
    <property type="match status" value="1"/>
</dbReference>
<evidence type="ECO:0000256" key="3">
    <source>
        <dbReference type="ARBA" id="ARBA00022741"/>
    </source>
</evidence>
<dbReference type="PANTHER" id="PTHR24058:SF28">
    <property type="entry name" value="SERINE_THREONINE-PROTEIN KINASE MINIBRAIN"/>
    <property type="match status" value="1"/>
</dbReference>
<dbReference type="GO" id="GO:0005524">
    <property type="term" value="F:ATP binding"/>
    <property type="evidence" value="ECO:0007669"/>
    <property type="project" value="UniProtKB-KW"/>
</dbReference>
<evidence type="ECO:0000256" key="1">
    <source>
        <dbReference type="ARBA" id="ARBA00022527"/>
    </source>
</evidence>
<gene>
    <name evidence="8" type="ORF">TR160160</name>
</gene>
<dbReference type="SUPFAM" id="SSF56112">
    <property type="entry name" value="Protein kinase-like (PK-like)"/>
    <property type="match status" value="1"/>
</dbReference>
<keyword evidence="3" id="KW-0547">Nucleotide-binding</keyword>
<dbReference type="InterPro" id="IPR050494">
    <property type="entry name" value="Ser_Thr_dual-spec_kinase"/>
</dbReference>
<keyword evidence="4" id="KW-0418">Kinase</keyword>
<feature type="compositionally biased region" description="Low complexity" evidence="6">
    <location>
        <begin position="346"/>
        <end position="365"/>
    </location>
</feature>
<keyword evidence="2" id="KW-0808">Transferase</keyword>
<evidence type="ECO:0000256" key="5">
    <source>
        <dbReference type="ARBA" id="ARBA00022840"/>
    </source>
</evidence>
<dbReference type="PROSITE" id="PS00108">
    <property type="entry name" value="PROTEIN_KINASE_ST"/>
    <property type="match status" value="1"/>
</dbReference>
<feature type="domain" description="Protein kinase" evidence="7">
    <location>
        <begin position="610"/>
        <end position="974"/>
    </location>
</feature>
<proteinExistence type="predicted"/>
<organism evidence="8">
    <name type="scientific">Schistocephalus solidus</name>
    <name type="common">Tapeworm</name>
    <dbReference type="NCBI Taxonomy" id="70667"/>
    <lineage>
        <taxon>Eukaryota</taxon>
        <taxon>Metazoa</taxon>
        <taxon>Spiralia</taxon>
        <taxon>Lophotrochozoa</taxon>
        <taxon>Platyhelminthes</taxon>
        <taxon>Cestoda</taxon>
        <taxon>Eucestoda</taxon>
        <taxon>Diphyllobothriidea</taxon>
        <taxon>Diphyllobothriidae</taxon>
        <taxon>Schistocephalus</taxon>
    </lineage>
</organism>
<name>A0A0V0JB95_SCHSO</name>
<dbReference type="PROSITE" id="PS50011">
    <property type="entry name" value="PROTEIN_KINASE_DOM"/>
    <property type="match status" value="1"/>
</dbReference>
<dbReference type="SMART" id="SM00220">
    <property type="entry name" value="S_TKc"/>
    <property type="match status" value="1"/>
</dbReference>
<dbReference type="GO" id="GO:0004674">
    <property type="term" value="F:protein serine/threonine kinase activity"/>
    <property type="evidence" value="ECO:0007669"/>
    <property type="project" value="UniProtKB-KW"/>
</dbReference>
<dbReference type="EMBL" id="GEEE01000269">
    <property type="protein sequence ID" value="JAP62956.1"/>
    <property type="molecule type" value="Transcribed_RNA"/>
</dbReference>
<evidence type="ECO:0000313" key="8">
    <source>
        <dbReference type="EMBL" id="JAP62956.1"/>
    </source>
</evidence>
<feature type="region of interest" description="Disordered" evidence="6">
    <location>
        <begin position="346"/>
        <end position="377"/>
    </location>
</feature>
<dbReference type="AlphaFoldDB" id="A0A0V0JB95"/>
<dbReference type="InterPro" id="IPR011009">
    <property type="entry name" value="Kinase-like_dom_sf"/>
</dbReference>
<dbReference type="InterPro" id="IPR000719">
    <property type="entry name" value="Prot_kinase_dom"/>
</dbReference>
<evidence type="ECO:0000256" key="2">
    <source>
        <dbReference type="ARBA" id="ARBA00022679"/>
    </source>
</evidence>
<accession>A0A0V0JB95</accession>
<evidence type="ECO:0000259" key="7">
    <source>
        <dbReference type="PROSITE" id="PS50011"/>
    </source>
</evidence>
<dbReference type="InterPro" id="IPR008271">
    <property type="entry name" value="Ser/Thr_kinase_AS"/>
</dbReference>
<protein>
    <recommendedName>
        <fullName evidence="7">Protein kinase domain-containing protein</fullName>
    </recommendedName>
</protein>
<keyword evidence="1" id="KW-0723">Serine/threonine-protein kinase</keyword>